<dbReference type="InterPro" id="IPR029028">
    <property type="entry name" value="Alpha/beta_knot_MTases"/>
</dbReference>
<dbReference type="CDD" id="cd18093">
    <property type="entry name" value="SpoU-like_TrmJ"/>
    <property type="match status" value="1"/>
</dbReference>
<reference evidence="8" key="1">
    <citation type="submission" date="2018-06" db="EMBL/GenBank/DDBJ databases">
        <title>Complete genome of Pseudomonas insecticola strain QZS01.</title>
        <authorList>
            <person name="Wang J."/>
            <person name="Su Q."/>
        </authorList>
    </citation>
    <scope>NUCLEOTIDE SEQUENCE [LARGE SCALE GENOMIC DNA]</scope>
    <source>
        <strain evidence="8">QZS01</strain>
    </source>
</reference>
<dbReference type="Gene3D" id="3.40.1280.10">
    <property type="match status" value="1"/>
</dbReference>
<comment type="similarity">
    <text evidence="1">Belongs to the class IV-like SAM-binding methyltransferase superfamily. RNA methyltransferase TrmH family.</text>
</comment>
<evidence type="ECO:0000313" key="7">
    <source>
        <dbReference type="EMBL" id="AZS50540.1"/>
    </source>
</evidence>
<evidence type="ECO:0000256" key="1">
    <source>
        <dbReference type="ARBA" id="ARBA00007228"/>
    </source>
</evidence>
<comment type="catalytic activity">
    <reaction evidence="5">
        <text>uridine(32) in tRNA + S-adenosyl-L-methionine = 2'-O-methyluridine(32) in tRNA + S-adenosyl-L-homocysteine + H(+)</text>
        <dbReference type="Rhea" id="RHEA:42936"/>
        <dbReference type="Rhea" id="RHEA-COMP:10107"/>
        <dbReference type="Rhea" id="RHEA-COMP:10290"/>
        <dbReference type="ChEBI" id="CHEBI:15378"/>
        <dbReference type="ChEBI" id="CHEBI:57856"/>
        <dbReference type="ChEBI" id="CHEBI:59789"/>
        <dbReference type="ChEBI" id="CHEBI:65315"/>
        <dbReference type="ChEBI" id="CHEBI:74478"/>
        <dbReference type="EC" id="2.1.1.200"/>
    </reaction>
</comment>
<dbReference type="GO" id="GO:0106339">
    <property type="term" value="F:tRNA (cytidine(32)-2'-O)-methyltransferase activity"/>
    <property type="evidence" value="ECO:0007669"/>
    <property type="project" value="RHEA"/>
</dbReference>
<evidence type="ECO:0000259" key="6">
    <source>
        <dbReference type="Pfam" id="PF00588"/>
    </source>
</evidence>
<dbReference type="PANTHER" id="PTHR42786:SF2">
    <property type="entry name" value="TRNA (CYTIDINE_URIDINE-2'-O-)-METHYLTRANSFERASE TRMJ"/>
    <property type="match status" value="1"/>
</dbReference>
<comment type="subcellular location">
    <subcellularLocation>
        <location evidence="5">Cytoplasm</location>
    </subcellularLocation>
</comment>
<evidence type="ECO:0000313" key="8">
    <source>
        <dbReference type="Proteomes" id="UP000273143"/>
    </source>
</evidence>
<evidence type="ECO:0000256" key="5">
    <source>
        <dbReference type="RuleBase" id="RU362024"/>
    </source>
</evidence>
<keyword evidence="5" id="KW-0819">tRNA processing</keyword>
<comment type="subunit">
    <text evidence="5">Homodimer.</text>
</comment>
<dbReference type="EMBL" id="CP029822">
    <property type="protein sequence ID" value="AZS50540.1"/>
    <property type="molecule type" value="Genomic_DNA"/>
</dbReference>
<evidence type="ECO:0000256" key="3">
    <source>
        <dbReference type="ARBA" id="ARBA00022679"/>
    </source>
</evidence>
<dbReference type="EC" id="2.1.1.200" evidence="5"/>
<dbReference type="Gene3D" id="1.10.8.590">
    <property type="match status" value="1"/>
</dbReference>
<dbReference type="NCBIfam" id="NF011694">
    <property type="entry name" value="PRK15114.1"/>
    <property type="match status" value="1"/>
</dbReference>
<dbReference type="PIRSF" id="PIRSF004808">
    <property type="entry name" value="LasT"/>
    <property type="match status" value="1"/>
</dbReference>
<sequence>MSLSFIRVVLVATTHAGNIGATARAMKNMGLTQLVLVNPKHLLPNPEASARASGADDLLQNALTVNTLEEALTGCHIVLGTSARERQIPWPLLNPREAAQKAIESTINNQQVAFVFGREHAGLTNEELQQCNYHIHIPSDEVFSSLNVAAAVQVITYETRMAWLETKPLEKATSDKTADQPCTHDELERFYKHLEQLLVTIKFLDPTQPKHLMTRIRKLYGKAQLSKVEMNILRGILTETEKSLRK</sequence>
<proteinExistence type="inferred from homology"/>
<feature type="domain" description="tRNA/rRNA methyltransferase SpoU type" evidence="6">
    <location>
        <begin position="6"/>
        <end position="157"/>
    </location>
</feature>
<evidence type="ECO:0000256" key="2">
    <source>
        <dbReference type="ARBA" id="ARBA00022603"/>
    </source>
</evidence>
<organism evidence="7 8">
    <name type="scientific">Entomomonas moraniae</name>
    <dbReference type="NCBI Taxonomy" id="2213226"/>
    <lineage>
        <taxon>Bacteria</taxon>
        <taxon>Pseudomonadati</taxon>
        <taxon>Pseudomonadota</taxon>
        <taxon>Gammaproteobacteria</taxon>
        <taxon>Pseudomonadales</taxon>
        <taxon>Pseudomonadaceae</taxon>
        <taxon>Entomomonas</taxon>
    </lineage>
</organism>
<keyword evidence="5" id="KW-0963">Cytoplasm</keyword>
<keyword evidence="4 5" id="KW-0949">S-adenosyl-L-methionine</keyword>
<keyword evidence="8" id="KW-1185">Reference proteome</keyword>
<dbReference type="InterPro" id="IPR001537">
    <property type="entry name" value="SpoU_MeTrfase"/>
</dbReference>
<gene>
    <name evidence="5 7" type="primary">trmJ</name>
    <name evidence="7" type="ORF">DM558_07000</name>
</gene>
<comment type="function">
    <text evidence="5">Catalyzes the formation of 2'O-methylated cytidine (Cm32) or 2'O-methylated uridine (Um32) at position 32 in tRNA.</text>
</comment>
<dbReference type="FunFam" id="3.40.1280.10:FF:000006">
    <property type="entry name" value="Uncharacterized tRNA/rRNA methyltransferase HI_0380"/>
    <property type="match status" value="1"/>
</dbReference>
<keyword evidence="2 5" id="KW-0489">Methyltransferase</keyword>
<accession>A0A3Q9JIQ0</accession>
<dbReference type="GO" id="GO:0160206">
    <property type="term" value="F:tRNA (cytidine(32)/uridine(32)-2'-O)-methyltransferase activity"/>
    <property type="evidence" value="ECO:0007669"/>
    <property type="project" value="UniProtKB-EC"/>
</dbReference>
<dbReference type="PANTHER" id="PTHR42786">
    <property type="entry name" value="TRNA/RRNA METHYLTRANSFERASE"/>
    <property type="match status" value="1"/>
</dbReference>
<name>A0A3Q9JIQ0_9GAMM</name>
<comment type="catalytic activity">
    <reaction evidence="5">
        <text>cytidine(32) in tRNA + S-adenosyl-L-methionine = 2'-O-methylcytidine(32) in tRNA + S-adenosyl-L-homocysteine + H(+)</text>
        <dbReference type="Rhea" id="RHEA:42932"/>
        <dbReference type="Rhea" id="RHEA-COMP:10288"/>
        <dbReference type="Rhea" id="RHEA-COMP:10289"/>
        <dbReference type="ChEBI" id="CHEBI:15378"/>
        <dbReference type="ChEBI" id="CHEBI:57856"/>
        <dbReference type="ChEBI" id="CHEBI:59789"/>
        <dbReference type="ChEBI" id="CHEBI:74495"/>
        <dbReference type="ChEBI" id="CHEBI:82748"/>
        <dbReference type="EC" id="2.1.1.200"/>
    </reaction>
</comment>
<dbReference type="GO" id="GO:0003723">
    <property type="term" value="F:RNA binding"/>
    <property type="evidence" value="ECO:0007669"/>
    <property type="project" value="InterPro"/>
</dbReference>
<dbReference type="KEGG" id="emo:DM558_07000"/>
<keyword evidence="3 7" id="KW-0808">Transferase</keyword>
<dbReference type="NCBIfam" id="TIGR00050">
    <property type="entry name" value="rRNA_methyl_1"/>
    <property type="match status" value="1"/>
</dbReference>
<dbReference type="InterPro" id="IPR029026">
    <property type="entry name" value="tRNA_m1G_MTases_N"/>
</dbReference>
<evidence type="ECO:0000256" key="4">
    <source>
        <dbReference type="ARBA" id="ARBA00022691"/>
    </source>
</evidence>
<dbReference type="GO" id="GO:0005829">
    <property type="term" value="C:cytosol"/>
    <property type="evidence" value="ECO:0007669"/>
    <property type="project" value="TreeGrafter"/>
</dbReference>
<protein>
    <recommendedName>
        <fullName evidence="5">tRNA (cytidine/uridine-2'-O-)-methyltransferase TrmJ</fullName>
        <ecNumber evidence="5">2.1.1.200</ecNumber>
    </recommendedName>
    <alternativeName>
        <fullName evidence="5">tRNA (cytidine(32)/uridine(32)-2'-O)-methyltransferase</fullName>
    </alternativeName>
    <alternativeName>
        <fullName evidence="5">tRNA Cm32/Um32 methyltransferase</fullName>
    </alternativeName>
</protein>
<dbReference type="GO" id="GO:0002128">
    <property type="term" value="P:tRNA nucleoside ribose methylation"/>
    <property type="evidence" value="ECO:0007669"/>
    <property type="project" value="TreeGrafter"/>
</dbReference>
<dbReference type="AlphaFoldDB" id="A0A3Q9JIQ0"/>
<dbReference type="SUPFAM" id="SSF75217">
    <property type="entry name" value="alpha/beta knot"/>
    <property type="match status" value="1"/>
</dbReference>
<dbReference type="RefSeq" id="WP_127162970.1">
    <property type="nucleotide sequence ID" value="NZ_CP029822.1"/>
</dbReference>
<dbReference type="Pfam" id="PF00588">
    <property type="entry name" value="SpoU_methylase"/>
    <property type="match status" value="1"/>
</dbReference>
<dbReference type="InterPro" id="IPR004384">
    <property type="entry name" value="RNA_MeTrfase_TrmJ/LasT"/>
</dbReference>
<dbReference type="Proteomes" id="UP000273143">
    <property type="component" value="Chromosome"/>
</dbReference>